<sequence length="113" mass="12971">MTPKIIIQKPAVFSYNDSKRVPWNYDCNVTISGKESSVSPLKEDQNMRSHTRSGRRYDLTNTRTELVKGRDVMAKQKKGKAVEPGVPINEPVKEEEAKEFLKFLKHSEYSVVE</sequence>
<evidence type="ECO:0000313" key="2">
    <source>
        <dbReference type="EMBL" id="KAK5839993.1"/>
    </source>
</evidence>
<keyword evidence="3" id="KW-1185">Reference proteome</keyword>
<reference evidence="2 3" key="1">
    <citation type="submission" date="2023-03" db="EMBL/GenBank/DDBJ databases">
        <title>WGS of Gossypium arboreum.</title>
        <authorList>
            <person name="Yu D."/>
        </authorList>
    </citation>
    <scope>NUCLEOTIDE SEQUENCE [LARGE SCALE GENOMIC DNA]</scope>
    <source>
        <tissue evidence="2">Leaf</tissue>
    </source>
</reference>
<evidence type="ECO:0000313" key="3">
    <source>
        <dbReference type="Proteomes" id="UP001358586"/>
    </source>
</evidence>
<dbReference type="Proteomes" id="UP001358586">
    <property type="component" value="Chromosome 3"/>
</dbReference>
<organism evidence="2 3">
    <name type="scientific">Gossypium arboreum</name>
    <name type="common">Tree cotton</name>
    <name type="synonym">Gossypium nanking</name>
    <dbReference type="NCBI Taxonomy" id="29729"/>
    <lineage>
        <taxon>Eukaryota</taxon>
        <taxon>Viridiplantae</taxon>
        <taxon>Streptophyta</taxon>
        <taxon>Embryophyta</taxon>
        <taxon>Tracheophyta</taxon>
        <taxon>Spermatophyta</taxon>
        <taxon>Magnoliopsida</taxon>
        <taxon>eudicotyledons</taxon>
        <taxon>Gunneridae</taxon>
        <taxon>Pentapetalae</taxon>
        <taxon>rosids</taxon>
        <taxon>malvids</taxon>
        <taxon>Malvales</taxon>
        <taxon>Malvaceae</taxon>
        <taxon>Malvoideae</taxon>
        <taxon>Gossypium</taxon>
    </lineage>
</organism>
<feature type="region of interest" description="Disordered" evidence="1">
    <location>
        <begin position="36"/>
        <end position="57"/>
    </location>
</feature>
<comment type="caution">
    <text evidence="2">The sequence shown here is derived from an EMBL/GenBank/DDBJ whole genome shotgun (WGS) entry which is preliminary data.</text>
</comment>
<accession>A0ABR0QMD1</accession>
<dbReference type="EMBL" id="JARKNE010000003">
    <property type="protein sequence ID" value="KAK5839993.1"/>
    <property type="molecule type" value="Genomic_DNA"/>
</dbReference>
<protein>
    <submittedName>
        <fullName evidence="2">Uncharacterized protein</fullName>
    </submittedName>
</protein>
<dbReference type="PANTHER" id="PTHR32108">
    <property type="entry name" value="DNA-DIRECTED RNA POLYMERASE SUBUNIT ALPHA"/>
    <property type="match status" value="1"/>
</dbReference>
<evidence type="ECO:0000256" key="1">
    <source>
        <dbReference type="SAM" id="MobiDB-lite"/>
    </source>
</evidence>
<dbReference type="PANTHER" id="PTHR32108:SF5">
    <property type="entry name" value="DYNACTIN SUBUNIT 1-LIKE"/>
    <property type="match status" value="1"/>
</dbReference>
<proteinExistence type="predicted"/>
<name>A0ABR0QMD1_GOSAR</name>
<gene>
    <name evidence="2" type="ORF">PVK06_008854</name>
</gene>